<feature type="non-terminal residue" evidence="5">
    <location>
        <position position="1"/>
    </location>
</feature>
<dbReference type="PANTHER" id="PTHR45626">
    <property type="entry name" value="TRANSCRIPTION TERMINATION FACTOR 2-RELATED"/>
    <property type="match status" value="1"/>
</dbReference>
<dbReference type="InterPro" id="IPR050628">
    <property type="entry name" value="SNF2_RAD54_helicase_TF"/>
</dbReference>
<evidence type="ECO:0000259" key="4">
    <source>
        <dbReference type="Pfam" id="PF00176"/>
    </source>
</evidence>
<accession>A0AA42B4T4</accession>
<reference evidence="5" key="1">
    <citation type="submission" date="2022-03" db="EMBL/GenBank/DDBJ databases">
        <title>A functionally conserved STORR gene fusion in Papaver species that diverged 16.8 million years ago.</title>
        <authorList>
            <person name="Catania T."/>
        </authorList>
    </citation>
    <scope>NUCLEOTIDE SEQUENCE</scope>
    <source>
        <strain evidence="5">S-191538</strain>
    </source>
</reference>
<dbReference type="GO" id="GO:0008094">
    <property type="term" value="F:ATP-dependent activity, acting on DNA"/>
    <property type="evidence" value="ECO:0007669"/>
    <property type="project" value="TreeGrafter"/>
</dbReference>
<dbReference type="PANTHER" id="PTHR45626:SF22">
    <property type="entry name" value="DNA REPAIR PROTEIN RAD5"/>
    <property type="match status" value="1"/>
</dbReference>
<keyword evidence="6" id="KW-1185">Reference proteome</keyword>
<dbReference type="Pfam" id="PF00176">
    <property type="entry name" value="SNF2-rel_dom"/>
    <property type="match status" value="1"/>
</dbReference>
<organism evidence="5 6">
    <name type="scientific">Papaver nudicaule</name>
    <name type="common">Iceland poppy</name>
    <dbReference type="NCBI Taxonomy" id="74823"/>
    <lineage>
        <taxon>Eukaryota</taxon>
        <taxon>Viridiplantae</taxon>
        <taxon>Streptophyta</taxon>
        <taxon>Embryophyta</taxon>
        <taxon>Tracheophyta</taxon>
        <taxon>Spermatophyta</taxon>
        <taxon>Magnoliopsida</taxon>
        <taxon>Ranunculales</taxon>
        <taxon>Papaveraceae</taxon>
        <taxon>Papaveroideae</taxon>
        <taxon>Papaver</taxon>
    </lineage>
</organism>
<evidence type="ECO:0000256" key="3">
    <source>
        <dbReference type="ARBA" id="ARBA00022840"/>
    </source>
</evidence>
<evidence type="ECO:0000313" key="6">
    <source>
        <dbReference type="Proteomes" id="UP001177140"/>
    </source>
</evidence>
<proteinExistence type="predicted"/>
<evidence type="ECO:0000256" key="1">
    <source>
        <dbReference type="ARBA" id="ARBA00022741"/>
    </source>
</evidence>
<sequence length="128" mass="14552">EALWLCVQYGVDRTTHPVALAQHDAIWTTYGVLSGACKSDVGDSIFHQVDWYRVILDEAHTIKPSRTQVAQAAFSLSSYCRWCQLVHLFRIIWKIYTVFYASCMLNHGVTGRDKCIPYASLLKADLLL</sequence>
<dbReference type="AlphaFoldDB" id="A0AA42B4T4"/>
<dbReference type="GO" id="GO:0016787">
    <property type="term" value="F:hydrolase activity"/>
    <property type="evidence" value="ECO:0007669"/>
    <property type="project" value="UniProtKB-KW"/>
</dbReference>
<dbReference type="InterPro" id="IPR000330">
    <property type="entry name" value="SNF2_N"/>
</dbReference>
<evidence type="ECO:0000256" key="2">
    <source>
        <dbReference type="ARBA" id="ARBA00022801"/>
    </source>
</evidence>
<keyword evidence="3" id="KW-0067">ATP-binding</keyword>
<feature type="domain" description="SNF2 N-terminal" evidence="4">
    <location>
        <begin position="16"/>
        <end position="83"/>
    </location>
</feature>
<protein>
    <recommendedName>
        <fullName evidence="4">SNF2 N-terminal domain-containing protein</fullName>
    </recommendedName>
</protein>
<keyword evidence="2" id="KW-0378">Hydrolase</keyword>
<dbReference type="InterPro" id="IPR027417">
    <property type="entry name" value="P-loop_NTPase"/>
</dbReference>
<gene>
    <name evidence="5" type="ORF">MKW94_029634</name>
</gene>
<dbReference type="GO" id="GO:0005524">
    <property type="term" value="F:ATP binding"/>
    <property type="evidence" value="ECO:0007669"/>
    <property type="project" value="UniProtKB-KW"/>
</dbReference>
<dbReference type="Gene3D" id="3.40.50.10810">
    <property type="entry name" value="Tandem AAA-ATPase domain"/>
    <property type="match status" value="1"/>
</dbReference>
<dbReference type="InterPro" id="IPR038718">
    <property type="entry name" value="SNF2-like_sf"/>
</dbReference>
<evidence type="ECO:0000313" key="5">
    <source>
        <dbReference type="EMBL" id="MCL7051448.1"/>
    </source>
</evidence>
<dbReference type="GO" id="GO:0005634">
    <property type="term" value="C:nucleus"/>
    <property type="evidence" value="ECO:0007669"/>
    <property type="project" value="TreeGrafter"/>
</dbReference>
<comment type="caution">
    <text evidence="5">The sequence shown here is derived from an EMBL/GenBank/DDBJ whole genome shotgun (WGS) entry which is preliminary data.</text>
</comment>
<keyword evidence="1" id="KW-0547">Nucleotide-binding</keyword>
<dbReference type="Proteomes" id="UP001177140">
    <property type="component" value="Unassembled WGS sequence"/>
</dbReference>
<dbReference type="SUPFAM" id="SSF52540">
    <property type="entry name" value="P-loop containing nucleoside triphosphate hydrolases"/>
    <property type="match status" value="1"/>
</dbReference>
<dbReference type="GO" id="GO:0006281">
    <property type="term" value="P:DNA repair"/>
    <property type="evidence" value="ECO:0007669"/>
    <property type="project" value="TreeGrafter"/>
</dbReference>
<name>A0AA42B4T4_PAPNU</name>
<dbReference type="EMBL" id="JAJJMA010338581">
    <property type="protein sequence ID" value="MCL7051448.1"/>
    <property type="molecule type" value="Genomic_DNA"/>
</dbReference>